<sequence>MNEINLLPWRALRRMEFKKKLKLIITTGLLVSVISSTILNFYLKNEKAKQSTRNEILIREIEYLDKNIKKISRINANIRLISNRLNYLTYMQENPVFIVHFLDELSRKIPDNISLNSLSKINEKIIILGQAKNHKDIGVMMRNLANNAWVRNAELIEIMKKQSQGEAFNEFKLKANMEFQDDSNQQERI</sequence>
<dbReference type="InterPro" id="IPR007813">
    <property type="entry name" value="PilN"/>
</dbReference>
<accession>A0A0A8UR48</accession>
<keyword evidence="3" id="KW-1185">Reference proteome</keyword>
<feature type="transmembrane region" description="Helical" evidence="1">
    <location>
        <begin position="21"/>
        <end position="43"/>
    </location>
</feature>
<keyword evidence="1" id="KW-1133">Transmembrane helix</keyword>
<evidence type="ECO:0000313" key="3">
    <source>
        <dbReference type="Proteomes" id="UP000032803"/>
    </source>
</evidence>
<dbReference type="Pfam" id="PF05137">
    <property type="entry name" value="PilN"/>
    <property type="match status" value="1"/>
</dbReference>
<dbReference type="RefSeq" id="WP_045106433.1">
    <property type="nucleotide sequence ID" value="NZ_LN681225.1"/>
</dbReference>
<dbReference type="Proteomes" id="UP000032803">
    <property type="component" value="Chromosome I"/>
</dbReference>
<dbReference type="GO" id="GO:0043683">
    <property type="term" value="P:type IV pilus assembly"/>
    <property type="evidence" value="ECO:0007669"/>
    <property type="project" value="TreeGrafter"/>
</dbReference>
<dbReference type="GO" id="GO:0043107">
    <property type="term" value="P:type IV pilus-dependent motility"/>
    <property type="evidence" value="ECO:0007669"/>
    <property type="project" value="TreeGrafter"/>
</dbReference>
<dbReference type="PANTHER" id="PTHR40278:SF2">
    <property type="entry name" value="TYPE IV PILUS INNER MEMBRANE COMPONENT PILN"/>
    <property type="match status" value="1"/>
</dbReference>
<dbReference type="EMBL" id="LN681225">
    <property type="protein sequence ID" value="CEK11193.1"/>
    <property type="molecule type" value="Genomic_DNA"/>
</dbReference>
<dbReference type="STRING" id="449.LHA_2170"/>
<protein>
    <recommendedName>
        <fullName evidence="4">Tfp pilus assembly protein PilN</fullName>
    </recommendedName>
</protein>
<dbReference type="HOGENOM" id="CLU_081304_1_2_6"/>
<reference evidence="3" key="1">
    <citation type="submission" date="2014-09" db="EMBL/GenBank/DDBJ databases">
        <authorList>
            <person name="Gomez-Valero L."/>
        </authorList>
    </citation>
    <scope>NUCLEOTIDE SEQUENCE [LARGE SCALE GENOMIC DNA]</scope>
    <source>
        <strain evidence="3">ATCC35250</strain>
    </source>
</reference>
<proteinExistence type="predicted"/>
<evidence type="ECO:0000256" key="1">
    <source>
        <dbReference type="SAM" id="Phobius"/>
    </source>
</evidence>
<evidence type="ECO:0008006" key="4">
    <source>
        <dbReference type="Google" id="ProtNLM"/>
    </source>
</evidence>
<dbReference type="KEGG" id="lha:LHA_2170"/>
<dbReference type="InterPro" id="IPR052534">
    <property type="entry name" value="Extracell_DNA_Util/SecSys_Comp"/>
</dbReference>
<keyword evidence="1" id="KW-0812">Transmembrane</keyword>
<organism evidence="2 3">
    <name type="scientific">Legionella hackeliae</name>
    <dbReference type="NCBI Taxonomy" id="449"/>
    <lineage>
        <taxon>Bacteria</taxon>
        <taxon>Pseudomonadati</taxon>
        <taxon>Pseudomonadota</taxon>
        <taxon>Gammaproteobacteria</taxon>
        <taxon>Legionellales</taxon>
        <taxon>Legionellaceae</taxon>
        <taxon>Legionella</taxon>
    </lineage>
</organism>
<dbReference type="AlphaFoldDB" id="A0A0A8UR48"/>
<dbReference type="PATRIC" id="fig|449.7.peg.288"/>
<name>A0A0A8UR48_LEGHA</name>
<gene>
    <name evidence="2" type="ORF">LHA_2170</name>
</gene>
<dbReference type="PANTHER" id="PTHR40278">
    <property type="entry name" value="DNA UTILIZATION PROTEIN HOFN"/>
    <property type="match status" value="1"/>
</dbReference>
<evidence type="ECO:0000313" key="2">
    <source>
        <dbReference type="EMBL" id="CEK11193.1"/>
    </source>
</evidence>
<keyword evidence="1" id="KW-0472">Membrane</keyword>
<dbReference type="OrthoDB" id="5296173at2"/>